<gene>
    <name evidence="3" type="ORF">ACFPRA_03075</name>
</gene>
<dbReference type="Proteomes" id="UP001596109">
    <property type="component" value="Unassembled WGS sequence"/>
</dbReference>
<proteinExistence type="predicted"/>
<dbReference type="PANTHER" id="PTHR36834">
    <property type="entry name" value="MEMBRANE PROTEIN-RELATED"/>
    <property type="match status" value="1"/>
</dbReference>
<dbReference type="PANTHER" id="PTHR36834:SF1">
    <property type="entry name" value="INTEGRAL MEMBRANE PROTEIN"/>
    <property type="match status" value="1"/>
</dbReference>
<accession>A0ABW0TG87</accession>
<protein>
    <submittedName>
        <fullName evidence="3">VanZ family protein</fullName>
    </submittedName>
</protein>
<reference evidence="4" key="1">
    <citation type="journal article" date="2019" name="Int. J. Syst. Evol. Microbiol.">
        <title>The Global Catalogue of Microorganisms (GCM) 10K type strain sequencing project: providing services to taxonomists for standard genome sequencing and annotation.</title>
        <authorList>
            <consortium name="The Broad Institute Genomics Platform"/>
            <consortium name="The Broad Institute Genome Sequencing Center for Infectious Disease"/>
            <person name="Wu L."/>
            <person name="Ma J."/>
        </authorList>
    </citation>
    <scope>NUCLEOTIDE SEQUENCE [LARGE SCALE GENOMIC DNA]</scope>
    <source>
        <strain evidence="4">CGMCC 4.1434</strain>
    </source>
</reference>
<feature type="transmembrane region" description="Helical" evidence="1">
    <location>
        <begin position="187"/>
        <end position="209"/>
    </location>
</feature>
<sequence length="463" mass="54127">MRLQEIIEIVREYFLLAFIAVIVFGILFFLGYFIVYKKLLGGKKSLSKRRLLFCGLFIGYLIMVIGVTFLNRGSNYEGRIVLAFLSSYREAWYSFSVRDWQFLLLNIFMFVPLGILLPLLHSRFQRAIWTIVVALLFTLSIETFQFITGYGIFEVDDLFNNLLGGIIGYGIVMGFMTLKEKEIKRSFYYFSPLLVVILSFGSIFTYYHLKEFGNLSITPIHRSDLIQATITRDIQLNENRMAVPVYKAPSYTKDTADDFILTFFERINLDTSNTEVISYQNEILHWIGEERSHSIWFRFLDGSYDYTDFSSFREDKGPEDVDEETLKEKVRQFGIDLPQDAHFQKVDTGTYEWMVDKKEIENQLVDGFLTVTYYNDDTVKSIVNRLITYEKVRDVQIKSEQEAYEEILKGKFQYYSENKRIETLQIDQVEVSYHLDSKGYYQPIYAFHSTVDGVGTIILIPGI</sequence>
<feature type="domain" description="VanZ-like" evidence="2">
    <location>
        <begin position="57"/>
        <end position="173"/>
    </location>
</feature>
<feature type="transmembrane region" description="Helical" evidence="1">
    <location>
        <begin position="100"/>
        <end position="120"/>
    </location>
</feature>
<keyword evidence="1" id="KW-0472">Membrane</keyword>
<feature type="transmembrane region" description="Helical" evidence="1">
    <location>
        <begin position="127"/>
        <end position="152"/>
    </location>
</feature>
<name>A0ABW0TG87_9BACL</name>
<dbReference type="Pfam" id="PF04892">
    <property type="entry name" value="VanZ"/>
    <property type="match status" value="1"/>
</dbReference>
<feature type="transmembrane region" description="Helical" evidence="1">
    <location>
        <begin position="13"/>
        <end position="35"/>
    </location>
</feature>
<organism evidence="3 4">
    <name type="scientific">Sporosarcina soli</name>
    <dbReference type="NCBI Taxonomy" id="334736"/>
    <lineage>
        <taxon>Bacteria</taxon>
        <taxon>Bacillati</taxon>
        <taxon>Bacillota</taxon>
        <taxon>Bacilli</taxon>
        <taxon>Bacillales</taxon>
        <taxon>Caryophanaceae</taxon>
        <taxon>Sporosarcina</taxon>
    </lineage>
</organism>
<keyword evidence="1" id="KW-0812">Transmembrane</keyword>
<keyword evidence="4" id="KW-1185">Reference proteome</keyword>
<evidence type="ECO:0000259" key="2">
    <source>
        <dbReference type="Pfam" id="PF04892"/>
    </source>
</evidence>
<comment type="caution">
    <text evidence="3">The sequence shown here is derived from an EMBL/GenBank/DDBJ whole genome shotgun (WGS) entry which is preliminary data.</text>
</comment>
<dbReference type="EMBL" id="JBHSNO010000002">
    <property type="protein sequence ID" value="MFC5587889.1"/>
    <property type="molecule type" value="Genomic_DNA"/>
</dbReference>
<feature type="transmembrane region" description="Helical" evidence="1">
    <location>
        <begin position="51"/>
        <end position="70"/>
    </location>
</feature>
<evidence type="ECO:0000256" key="1">
    <source>
        <dbReference type="SAM" id="Phobius"/>
    </source>
</evidence>
<keyword evidence="1" id="KW-1133">Transmembrane helix</keyword>
<evidence type="ECO:0000313" key="4">
    <source>
        <dbReference type="Proteomes" id="UP001596109"/>
    </source>
</evidence>
<dbReference type="RefSeq" id="WP_381430610.1">
    <property type="nucleotide sequence ID" value="NZ_JBHSNO010000002.1"/>
</dbReference>
<dbReference type="InterPro" id="IPR053150">
    <property type="entry name" value="Teicoplanin_resist-assoc"/>
</dbReference>
<feature type="transmembrane region" description="Helical" evidence="1">
    <location>
        <begin position="158"/>
        <end position="178"/>
    </location>
</feature>
<evidence type="ECO:0000313" key="3">
    <source>
        <dbReference type="EMBL" id="MFC5587889.1"/>
    </source>
</evidence>
<dbReference type="InterPro" id="IPR006976">
    <property type="entry name" value="VanZ-like"/>
</dbReference>